<feature type="transmembrane region" description="Helical" evidence="1">
    <location>
        <begin position="12"/>
        <end position="32"/>
    </location>
</feature>
<name>A0AAX6GKG9_IRIPA</name>
<reference evidence="2" key="2">
    <citation type="submission" date="2023-04" db="EMBL/GenBank/DDBJ databases">
        <authorList>
            <person name="Bruccoleri R.E."/>
            <person name="Oakeley E.J."/>
            <person name="Faust A.-M."/>
            <person name="Dessus-Babus S."/>
            <person name="Altorfer M."/>
            <person name="Burckhardt D."/>
            <person name="Oertli M."/>
            <person name="Naumann U."/>
            <person name="Petersen F."/>
            <person name="Wong J."/>
        </authorList>
    </citation>
    <scope>NUCLEOTIDE SEQUENCE</scope>
    <source>
        <strain evidence="2">GSM-AAB239-AS_SAM_17_03QT</strain>
        <tissue evidence="2">Leaf</tissue>
    </source>
</reference>
<protein>
    <submittedName>
        <fullName evidence="2">Chaperonin CPN60-2, mitochondrial</fullName>
    </submittedName>
</protein>
<proteinExistence type="predicted"/>
<gene>
    <name evidence="2" type="ORF">M6B38_361380</name>
</gene>
<comment type="caution">
    <text evidence="2">The sequence shown here is derived from an EMBL/GenBank/DDBJ whole genome shotgun (WGS) entry which is preliminary data.</text>
</comment>
<accession>A0AAX6GKG9</accession>
<keyword evidence="1" id="KW-0472">Membrane</keyword>
<sequence>MDDMIPVKMSKVQNLAAGCCCRLMLIGGGFMLQEHLHGHKYDTLWSKALILGSQGFLEYNLGVLLFLFFFFYVPFARIFV</sequence>
<evidence type="ECO:0000256" key="1">
    <source>
        <dbReference type="SAM" id="Phobius"/>
    </source>
</evidence>
<evidence type="ECO:0000313" key="2">
    <source>
        <dbReference type="EMBL" id="KAJ6828815.1"/>
    </source>
</evidence>
<keyword evidence="1" id="KW-1133">Transmembrane helix</keyword>
<dbReference type="EMBL" id="JANAVB010018994">
    <property type="protein sequence ID" value="KAJ6828815.1"/>
    <property type="molecule type" value="Genomic_DNA"/>
</dbReference>
<dbReference type="Proteomes" id="UP001140949">
    <property type="component" value="Unassembled WGS sequence"/>
</dbReference>
<evidence type="ECO:0000313" key="3">
    <source>
        <dbReference type="Proteomes" id="UP001140949"/>
    </source>
</evidence>
<reference evidence="2" key="1">
    <citation type="journal article" date="2023" name="GigaByte">
        <title>Genome assembly of the bearded iris, Iris pallida Lam.</title>
        <authorList>
            <person name="Bruccoleri R.E."/>
            <person name="Oakeley E.J."/>
            <person name="Faust A.M.E."/>
            <person name="Altorfer M."/>
            <person name="Dessus-Babus S."/>
            <person name="Burckhardt D."/>
            <person name="Oertli M."/>
            <person name="Naumann U."/>
            <person name="Petersen F."/>
            <person name="Wong J."/>
        </authorList>
    </citation>
    <scope>NUCLEOTIDE SEQUENCE</scope>
    <source>
        <strain evidence="2">GSM-AAB239-AS_SAM_17_03QT</strain>
    </source>
</reference>
<keyword evidence="1" id="KW-0812">Transmembrane</keyword>
<dbReference type="AlphaFoldDB" id="A0AAX6GKG9"/>
<organism evidence="2 3">
    <name type="scientific">Iris pallida</name>
    <name type="common">Sweet iris</name>
    <dbReference type="NCBI Taxonomy" id="29817"/>
    <lineage>
        <taxon>Eukaryota</taxon>
        <taxon>Viridiplantae</taxon>
        <taxon>Streptophyta</taxon>
        <taxon>Embryophyta</taxon>
        <taxon>Tracheophyta</taxon>
        <taxon>Spermatophyta</taxon>
        <taxon>Magnoliopsida</taxon>
        <taxon>Liliopsida</taxon>
        <taxon>Asparagales</taxon>
        <taxon>Iridaceae</taxon>
        <taxon>Iridoideae</taxon>
        <taxon>Irideae</taxon>
        <taxon>Iris</taxon>
    </lineage>
</organism>
<feature type="transmembrane region" description="Helical" evidence="1">
    <location>
        <begin position="59"/>
        <end position="79"/>
    </location>
</feature>
<keyword evidence="3" id="KW-1185">Reference proteome</keyword>